<dbReference type="PATRIC" id="fig|1619005.3.peg.125"/>
<dbReference type="EMBL" id="LCPB01000002">
    <property type="protein sequence ID" value="KKU90465.1"/>
    <property type="molecule type" value="Genomic_DNA"/>
</dbReference>
<dbReference type="AlphaFoldDB" id="A0A0G1X7W7"/>
<dbReference type="Pfam" id="PF00156">
    <property type="entry name" value="Pribosyltran"/>
    <property type="match status" value="1"/>
</dbReference>
<name>A0A0G1X7W7_9BACT</name>
<keyword evidence="3" id="KW-0328">Glycosyltransferase</keyword>
<evidence type="ECO:0000313" key="3">
    <source>
        <dbReference type="EMBL" id="KKU90465.1"/>
    </source>
</evidence>
<dbReference type="Gene3D" id="3.40.50.2020">
    <property type="match status" value="1"/>
</dbReference>
<accession>A0A0G1X7W7</accession>
<dbReference type="InterPro" id="IPR000836">
    <property type="entry name" value="PRTase_dom"/>
</dbReference>
<dbReference type="PANTHER" id="PTHR47505:SF1">
    <property type="entry name" value="DNA UTILIZATION PROTEIN YHGH"/>
    <property type="match status" value="1"/>
</dbReference>
<comment type="similarity">
    <text evidence="1">Belongs to the ComF/GntX family.</text>
</comment>
<dbReference type="SUPFAM" id="SSF53271">
    <property type="entry name" value="PRTase-like"/>
    <property type="match status" value="1"/>
</dbReference>
<protein>
    <submittedName>
        <fullName evidence="3">Amidophosphoribosyltransferase-like protein</fullName>
    </submittedName>
</protein>
<proteinExistence type="inferred from homology"/>
<feature type="domain" description="Phosphoribosyltransferase" evidence="2">
    <location>
        <begin position="148"/>
        <end position="240"/>
    </location>
</feature>
<keyword evidence="3" id="KW-0808">Transferase</keyword>
<evidence type="ECO:0000313" key="4">
    <source>
        <dbReference type="Proteomes" id="UP000033882"/>
    </source>
</evidence>
<evidence type="ECO:0000259" key="2">
    <source>
        <dbReference type="Pfam" id="PF00156"/>
    </source>
</evidence>
<evidence type="ECO:0000256" key="1">
    <source>
        <dbReference type="ARBA" id="ARBA00008007"/>
    </source>
</evidence>
<dbReference type="InterPro" id="IPR029057">
    <property type="entry name" value="PRTase-like"/>
</dbReference>
<dbReference type="InterPro" id="IPR051910">
    <property type="entry name" value="ComF/GntX_DNA_util-trans"/>
</dbReference>
<comment type="caution">
    <text evidence="3">The sequence shown here is derived from an EMBL/GenBank/DDBJ whole genome shotgun (WGS) entry which is preliminary data.</text>
</comment>
<dbReference type="CDD" id="cd06223">
    <property type="entry name" value="PRTases_typeI"/>
    <property type="match status" value="1"/>
</dbReference>
<organism evidence="3 4">
    <name type="scientific">Candidatus Wolfebacteria bacterium GW2011_GWA2_47_9b</name>
    <dbReference type="NCBI Taxonomy" id="1619005"/>
    <lineage>
        <taxon>Bacteria</taxon>
        <taxon>Candidatus Wolfeibacteriota</taxon>
    </lineage>
</organism>
<sequence length="242" mass="27260">MIRTVIHFFFNILFPPLCVNCEMYMRDSSGSLCDNCYTSIEKCTTLTCPICKTRLAHNRRICNHSVPDARRFPYLLGSATLYMDPVIKNCIYAYKYQGIHALSEPLARLLIEYAQNLNPHPSLFDTAPIVIPIPLHVKKKRKRGFNQSALIAKSFASALKLPYDELLIKIVHNDAQAQTKTHHERFAHMMDAFIISRPECVWNKNIILIDDVSTSGATLSEAAQTLKAAGAKQILALVIARA</sequence>
<dbReference type="PANTHER" id="PTHR47505">
    <property type="entry name" value="DNA UTILIZATION PROTEIN YHGH"/>
    <property type="match status" value="1"/>
</dbReference>
<reference evidence="3 4" key="1">
    <citation type="journal article" date="2015" name="Nature">
        <title>rRNA introns, odd ribosomes, and small enigmatic genomes across a large radiation of phyla.</title>
        <authorList>
            <person name="Brown C.T."/>
            <person name="Hug L.A."/>
            <person name="Thomas B.C."/>
            <person name="Sharon I."/>
            <person name="Castelle C.J."/>
            <person name="Singh A."/>
            <person name="Wilkins M.J."/>
            <person name="Williams K.H."/>
            <person name="Banfield J.F."/>
        </authorList>
    </citation>
    <scope>NUCLEOTIDE SEQUENCE [LARGE SCALE GENOMIC DNA]</scope>
</reference>
<dbReference type="GO" id="GO:0016757">
    <property type="term" value="F:glycosyltransferase activity"/>
    <property type="evidence" value="ECO:0007669"/>
    <property type="project" value="UniProtKB-KW"/>
</dbReference>
<dbReference type="Proteomes" id="UP000033882">
    <property type="component" value="Unassembled WGS sequence"/>
</dbReference>
<gene>
    <name evidence="3" type="ORF">UY19_C0002G0038</name>
</gene>